<protein>
    <recommendedName>
        <fullName evidence="4">Ubiquitin-like protease family profile domain-containing protein</fullName>
    </recommendedName>
</protein>
<comment type="similarity">
    <text evidence="1">Belongs to the peptidase C48 family.</text>
</comment>
<evidence type="ECO:0000313" key="5">
    <source>
        <dbReference type="EMBL" id="KAK2987815.1"/>
    </source>
</evidence>
<organism evidence="5 6">
    <name type="scientific">Escallonia rubra</name>
    <dbReference type="NCBI Taxonomy" id="112253"/>
    <lineage>
        <taxon>Eukaryota</taxon>
        <taxon>Viridiplantae</taxon>
        <taxon>Streptophyta</taxon>
        <taxon>Embryophyta</taxon>
        <taxon>Tracheophyta</taxon>
        <taxon>Spermatophyta</taxon>
        <taxon>Magnoliopsida</taxon>
        <taxon>eudicotyledons</taxon>
        <taxon>Gunneridae</taxon>
        <taxon>Pentapetalae</taxon>
        <taxon>asterids</taxon>
        <taxon>campanulids</taxon>
        <taxon>Escalloniales</taxon>
        <taxon>Escalloniaceae</taxon>
        <taxon>Escallonia</taxon>
    </lineage>
</organism>
<dbReference type="Proteomes" id="UP001187471">
    <property type="component" value="Unassembled WGS sequence"/>
</dbReference>
<keyword evidence="2" id="KW-0645">Protease</keyword>
<reference evidence="5" key="1">
    <citation type="submission" date="2022-12" db="EMBL/GenBank/DDBJ databases">
        <title>Draft genome assemblies for two species of Escallonia (Escalloniales).</title>
        <authorList>
            <person name="Chanderbali A."/>
            <person name="Dervinis C."/>
            <person name="Anghel I."/>
            <person name="Soltis D."/>
            <person name="Soltis P."/>
            <person name="Zapata F."/>
        </authorList>
    </citation>
    <scope>NUCLEOTIDE SEQUENCE</scope>
    <source>
        <strain evidence="5">UCBG92.1500</strain>
        <tissue evidence="5">Leaf</tissue>
    </source>
</reference>
<evidence type="ECO:0000256" key="2">
    <source>
        <dbReference type="ARBA" id="ARBA00022670"/>
    </source>
</evidence>
<dbReference type="GO" id="GO:0006508">
    <property type="term" value="P:proteolysis"/>
    <property type="evidence" value="ECO:0007669"/>
    <property type="project" value="UniProtKB-KW"/>
</dbReference>
<evidence type="ECO:0000256" key="1">
    <source>
        <dbReference type="ARBA" id="ARBA00005234"/>
    </source>
</evidence>
<dbReference type="InterPro" id="IPR038765">
    <property type="entry name" value="Papain-like_cys_pep_sf"/>
</dbReference>
<evidence type="ECO:0000313" key="6">
    <source>
        <dbReference type="Proteomes" id="UP001187471"/>
    </source>
</evidence>
<dbReference type="SUPFAM" id="SSF54001">
    <property type="entry name" value="Cysteine proteinases"/>
    <property type="match status" value="1"/>
</dbReference>
<gene>
    <name evidence="5" type="ORF">RJ640_024442</name>
</gene>
<keyword evidence="3" id="KW-0378">Hydrolase</keyword>
<sequence>MSHPSICSWNPNSSFRVKSRKTGLSETTVSPRHCPLSRGRDHLAPPEGNAHWYLVCYEPVEKVVSVIDSLHDDTPEMPVITMYKGIGQLDAMNLFCALVNSRRYERVLARPKLFFRLKRRRPKQHNSSDCGVFVCMYMDYICGSESLAKTVWSRECIQGFRYKIAWQIMKGRPRAIRFIENPCNDENPAVDEVSK</sequence>
<dbReference type="AlphaFoldDB" id="A0AA88RRS7"/>
<comment type="caution">
    <text evidence="5">The sequence shown here is derived from an EMBL/GenBank/DDBJ whole genome shotgun (WGS) entry which is preliminary data.</text>
</comment>
<dbReference type="PROSITE" id="PS50600">
    <property type="entry name" value="ULP_PROTEASE"/>
    <property type="match status" value="1"/>
</dbReference>
<evidence type="ECO:0000259" key="4">
    <source>
        <dbReference type="PROSITE" id="PS50600"/>
    </source>
</evidence>
<evidence type="ECO:0000256" key="3">
    <source>
        <dbReference type="ARBA" id="ARBA00022801"/>
    </source>
</evidence>
<proteinExistence type="inferred from homology"/>
<dbReference type="Gene3D" id="3.40.395.10">
    <property type="entry name" value="Adenoviral Proteinase, Chain A"/>
    <property type="match status" value="1"/>
</dbReference>
<accession>A0AA88RRS7</accession>
<feature type="domain" description="Ubiquitin-like protease family profile" evidence="4">
    <location>
        <begin position="1"/>
        <end position="141"/>
    </location>
</feature>
<dbReference type="GO" id="GO:0008234">
    <property type="term" value="F:cysteine-type peptidase activity"/>
    <property type="evidence" value="ECO:0007669"/>
    <property type="project" value="InterPro"/>
</dbReference>
<dbReference type="EMBL" id="JAVXUO010000936">
    <property type="protein sequence ID" value="KAK2987815.1"/>
    <property type="molecule type" value="Genomic_DNA"/>
</dbReference>
<name>A0AA88RRS7_9ASTE</name>
<keyword evidence="6" id="KW-1185">Reference proteome</keyword>
<dbReference type="Pfam" id="PF02902">
    <property type="entry name" value="Peptidase_C48"/>
    <property type="match status" value="1"/>
</dbReference>
<dbReference type="InterPro" id="IPR003653">
    <property type="entry name" value="Peptidase_C48_C"/>
</dbReference>